<dbReference type="AlphaFoldDB" id="A0A8S1JR92"/>
<evidence type="ECO:0000313" key="5">
    <source>
        <dbReference type="EMBL" id="CAD8044525.1"/>
    </source>
</evidence>
<evidence type="ECO:0000313" key="6">
    <source>
        <dbReference type="Proteomes" id="UP000688137"/>
    </source>
</evidence>
<dbReference type="InterPro" id="IPR011936">
    <property type="entry name" value="Myxo_disulph_rpt"/>
</dbReference>
<gene>
    <name evidence="5" type="ORF">PPRIM_AZ9-3.1.T0080089</name>
</gene>
<accession>A0A8S1JR92</accession>
<keyword evidence="1" id="KW-0732">Signal</keyword>
<evidence type="ECO:0000256" key="2">
    <source>
        <dbReference type="ARBA" id="ARBA00022737"/>
    </source>
</evidence>
<evidence type="ECO:0000256" key="3">
    <source>
        <dbReference type="ARBA" id="ARBA00023157"/>
    </source>
</evidence>
<dbReference type="Proteomes" id="UP000688137">
    <property type="component" value="Unassembled WGS sequence"/>
</dbReference>
<dbReference type="PANTHER" id="PTHR38934">
    <property type="entry name" value="HYPHALLY REGULATED CELL WALL PROTEIN 1"/>
    <property type="match status" value="1"/>
</dbReference>
<evidence type="ECO:0000256" key="4">
    <source>
        <dbReference type="SAM" id="Phobius"/>
    </source>
</evidence>
<dbReference type="NCBIfam" id="TIGR02232">
    <property type="entry name" value="myxo_disulf_rpt"/>
    <property type="match status" value="2"/>
</dbReference>
<dbReference type="Pfam" id="PF13948">
    <property type="entry name" value="DUF4215"/>
    <property type="match status" value="6"/>
</dbReference>
<dbReference type="PANTHER" id="PTHR38934:SF6">
    <property type="entry name" value="CHROMOSOME UNDETERMINED SCAFFOLD_176, WHOLE GENOME SHOTGUN SEQUENCE"/>
    <property type="match status" value="1"/>
</dbReference>
<keyword evidence="4" id="KW-0812">Transmembrane</keyword>
<dbReference type="OMA" id="QCELIID"/>
<keyword evidence="4" id="KW-1133">Transmembrane helix</keyword>
<keyword evidence="4" id="KW-0472">Membrane</keyword>
<keyword evidence="2" id="KW-0677">Repeat</keyword>
<keyword evidence="3" id="KW-1015">Disulfide bond</keyword>
<evidence type="ECO:0000256" key="1">
    <source>
        <dbReference type="ARBA" id="ARBA00022729"/>
    </source>
</evidence>
<protein>
    <submittedName>
        <fullName evidence="5">Uncharacterized protein</fullName>
    </submittedName>
</protein>
<feature type="transmembrane region" description="Helical" evidence="4">
    <location>
        <begin position="396"/>
        <end position="414"/>
    </location>
</feature>
<name>A0A8S1JR92_PARPR</name>
<keyword evidence="6" id="KW-1185">Reference proteome</keyword>
<sequence>MDNSCTNCLNGQCQECNTKGWILNLSTLQCELIIDDNIVTDEQCDDGNIIPMDGCFQQQYECQDSCSECYLGYCLNCQPNWKLDMQFNMCFPICGDGLIVGYEVCEDSNSSIYDGCYQCQLQCDKNCQICDQSVCQVCLLGFNLINNHCVEVCGDGIIVDQEECDDQINLIDQICNQCKYTCNIGCKLCVFGVCELCEEGYLLQDFQCQSICGDKIIIGSEQCDDGNQNPYDGCHLCQFQCQQECLDCKFGKCYDCQLEYLVDNYQCIDLCGNEAISKNEQCDDGNLEPFDGCYNCLYSCDQNCQVCQSGYCLQCKNNQWQVNSINFTCQPFCGDQFVVGYEQYMMDVMIAILSVKILVPVVLRVNVNHVQLDGIQQINNAFQYVEIFQFLEMNNVKMVMIYNMMVVIIVNFNVKMNVHFVTMEFVKHVILKDGL</sequence>
<proteinExistence type="predicted"/>
<dbReference type="EMBL" id="CAJJDM010000004">
    <property type="protein sequence ID" value="CAD8044525.1"/>
    <property type="molecule type" value="Genomic_DNA"/>
</dbReference>
<organism evidence="5 6">
    <name type="scientific">Paramecium primaurelia</name>
    <dbReference type="NCBI Taxonomy" id="5886"/>
    <lineage>
        <taxon>Eukaryota</taxon>
        <taxon>Sar</taxon>
        <taxon>Alveolata</taxon>
        <taxon>Ciliophora</taxon>
        <taxon>Intramacronucleata</taxon>
        <taxon>Oligohymenophorea</taxon>
        <taxon>Peniculida</taxon>
        <taxon>Parameciidae</taxon>
        <taxon>Paramecium</taxon>
    </lineage>
</organism>
<comment type="caution">
    <text evidence="5">The sequence shown here is derived from an EMBL/GenBank/DDBJ whole genome shotgun (WGS) entry which is preliminary data.</text>
</comment>
<reference evidence="5" key="1">
    <citation type="submission" date="2021-01" db="EMBL/GenBank/DDBJ databases">
        <authorList>
            <consortium name="Genoscope - CEA"/>
            <person name="William W."/>
        </authorList>
    </citation>
    <scope>NUCLEOTIDE SEQUENCE</scope>
</reference>